<reference evidence="2" key="1">
    <citation type="submission" date="2021-03" db="EMBL/GenBank/DDBJ databases">
        <authorList>
            <person name="Tagirdzhanova G."/>
        </authorList>
    </citation>
    <scope>NUCLEOTIDE SEQUENCE</scope>
</reference>
<dbReference type="EMBL" id="CAJPDT010000067">
    <property type="protein sequence ID" value="CAF9932783.1"/>
    <property type="molecule type" value="Genomic_DNA"/>
</dbReference>
<comment type="caution">
    <text evidence="2">The sequence shown here is derived from an EMBL/GenBank/DDBJ whole genome shotgun (WGS) entry which is preliminary data.</text>
</comment>
<keyword evidence="3" id="KW-1185">Reference proteome</keyword>
<evidence type="ECO:0000313" key="2">
    <source>
        <dbReference type="EMBL" id="CAF9932783.1"/>
    </source>
</evidence>
<name>A0A8H3IUH4_9LECA</name>
<organism evidence="2 3">
    <name type="scientific">Imshaugia aleurites</name>
    <dbReference type="NCBI Taxonomy" id="172621"/>
    <lineage>
        <taxon>Eukaryota</taxon>
        <taxon>Fungi</taxon>
        <taxon>Dikarya</taxon>
        <taxon>Ascomycota</taxon>
        <taxon>Pezizomycotina</taxon>
        <taxon>Lecanoromycetes</taxon>
        <taxon>OSLEUM clade</taxon>
        <taxon>Lecanoromycetidae</taxon>
        <taxon>Lecanorales</taxon>
        <taxon>Lecanorineae</taxon>
        <taxon>Parmeliaceae</taxon>
        <taxon>Imshaugia</taxon>
    </lineage>
</organism>
<protein>
    <submittedName>
        <fullName evidence="2">Uncharacterized protein</fullName>
    </submittedName>
</protein>
<dbReference type="OrthoDB" id="5470289at2759"/>
<proteinExistence type="predicted"/>
<dbReference type="Proteomes" id="UP000664534">
    <property type="component" value="Unassembled WGS sequence"/>
</dbReference>
<gene>
    <name evidence="2" type="ORF">IMSHALPRED_008982</name>
</gene>
<keyword evidence="1" id="KW-0732">Signal</keyword>
<evidence type="ECO:0000313" key="3">
    <source>
        <dbReference type="Proteomes" id="UP000664534"/>
    </source>
</evidence>
<evidence type="ECO:0000256" key="1">
    <source>
        <dbReference type="SAM" id="SignalP"/>
    </source>
</evidence>
<feature type="chain" id="PRO_5034380370" evidence="1">
    <location>
        <begin position="19"/>
        <end position="172"/>
    </location>
</feature>
<sequence length="172" mass="18830">MHIFLPLTLFALSTPSTALSPPLPSTPLSLTSLTPNTTTLSREPWPGVPWTYTIDDYTSITFEHYGRTVCAAEPLCEERVRDAINDVLGIVHETYVAGSGEAGSFASGGVVFWFRQELEDMGVRRFVVEEVLATLRWVMLRCGTREVLSAALLWDGLLAASFELTFPGFGAG</sequence>
<dbReference type="AlphaFoldDB" id="A0A8H3IUH4"/>
<feature type="signal peptide" evidence="1">
    <location>
        <begin position="1"/>
        <end position="18"/>
    </location>
</feature>
<accession>A0A8H3IUH4</accession>